<evidence type="ECO:0000256" key="1">
    <source>
        <dbReference type="SAM" id="MobiDB-lite"/>
    </source>
</evidence>
<accession>A0A9P4IR35</accession>
<protein>
    <submittedName>
        <fullName evidence="2">Uncharacterized protein</fullName>
    </submittedName>
</protein>
<gene>
    <name evidence="2" type="ORF">NA57DRAFT_31255</name>
</gene>
<organism evidence="2 3">
    <name type="scientific">Rhizodiscina lignyota</name>
    <dbReference type="NCBI Taxonomy" id="1504668"/>
    <lineage>
        <taxon>Eukaryota</taxon>
        <taxon>Fungi</taxon>
        <taxon>Dikarya</taxon>
        <taxon>Ascomycota</taxon>
        <taxon>Pezizomycotina</taxon>
        <taxon>Dothideomycetes</taxon>
        <taxon>Pleosporomycetidae</taxon>
        <taxon>Aulographales</taxon>
        <taxon>Rhizodiscinaceae</taxon>
        <taxon>Rhizodiscina</taxon>
    </lineage>
</organism>
<name>A0A9P4IR35_9PEZI</name>
<evidence type="ECO:0000313" key="3">
    <source>
        <dbReference type="Proteomes" id="UP000799772"/>
    </source>
</evidence>
<reference evidence="2" key="1">
    <citation type="journal article" date="2020" name="Stud. Mycol.">
        <title>101 Dothideomycetes genomes: a test case for predicting lifestyles and emergence of pathogens.</title>
        <authorList>
            <person name="Haridas S."/>
            <person name="Albert R."/>
            <person name="Binder M."/>
            <person name="Bloem J."/>
            <person name="Labutti K."/>
            <person name="Salamov A."/>
            <person name="Andreopoulos B."/>
            <person name="Baker S."/>
            <person name="Barry K."/>
            <person name="Bills G."/>
            <person name="Bluhm B."/>
            <person name="Cannon C."/>
            <person name="Castanera R."/>
            <person name="Culley D."/>
            <person name="Daum C."/>
            <person name="Ezra D."/>
            <person name="Gonzalez J."/>
            <person name="Henrissat B."/>
            <person name="Kuo A."/>
            <person name="Liang C."/>
            <person name="Lipzen A."/>
            <person name="Lutzoni F."/>
            <person name="Magnuson J."/>
            <person name="Mondo S."/>
            <person name="Nolan M."/>
            <person name="Ohm R."/>
            <person name="Pangilinan J."/>
            <person name="Park H.-J."/>
            <person name="Ramirez L."/>
            <person name="Alfaro M."/>
            <person name="Sun H."/>
            <person name="Tritt A."/>
            <person name="Yoshinaga Y."/>
            <person name="Zwiers L.-H."/>
            <person name="Turgeon B."/>
            <person name="Goodwin S."/>
            <person name="Spatafora J."/>
            <person name="Crous P."/>
            <person name="Grigoriev I."/>
        </authorList>
    </citation>
    <scope>NUCLEOTIDE SEQUENCE</scope>
    <source>
        <strain evidence="2">CBS 133067</strain>
    </source>
</reference>
<dbReference type="EMBL" id="ML978121">
    <property type="protein sequence ID" value="KAF2103823.1"/>
    <property type="molecule type" value="Genomic_DNA"/>
</dbReference>
<dbReference type="OrthoDB" id="5367052at2759"/>
<feature type="compositionally biased region" description="Low complexity" evidence="1">
    <location>
        <begin position="192"/>
        <end position="218"/>
    </location>
</feature>
<feature type="region of interest" description="Disordered" evidence="1">
    <location>
        <begin position="126"/>
        <end position="227"/>
    </location>
</feature>
<dbReference type="Proteomes" id="UP000799772">
    <property type="component" value="Unassembled WGS sequence"/>
</dbReference>
<dbReference type="AlphaFoldDB" id="A0A9P4IR35"/>
<feature type="compositionally biased region" description="Low complexity" evidence="1">
    <location>
        <begin position="83"/>
        <end position="92"/>
    </location>
</feature>
<evidence type="ECO:0000313" key="2">
    <source>
        <dbReference type="EMBL" id="KAF2103823.1"/>
    </source>
</evidence>
<comment type="caution">
    <text evidence="2">The sequence shown here is derived from an EMBL/GenBank/DDBJ whole genome shotgun (WGS) entry which is preliminary data.</text>
</comment>
<sequence>MTPKVSEQDLFIQSSVERHRAFVDREAAAKDDRERLEIFAEFVVAESRLRRDRYSAAFDSMAGDIFDLTRDLWRSYGSGRRSATPVTTPAAASDGAKLTRTMTASSDAPIRAGGYKPCLSPIPSMAMSTVPDEEDSRGRTQSRWWEASIEGGSQGRGGRKIERSKRESKYMGVPVEHLIQLENDGPGTPHDSGSTPSAFGSTPGPGSSGQGPPTYYGPNEYPPEKTGLHDAQQQLTPKYPYWNHSAPATPDPYKLDVSRLVTLPPPYPRHHPAVNNNHPDLAPIRNTHRSCADLAQVEEVKSLFSEKLSQIREQHRMDATARRERMRADIQSRVQSGSMGYAAAAQAESSFEADEPKRMRDGLKMEYDAYCAEVMSPLHALLSERITKSTAAIDHLRSALDASRHSNPNQAQEEGDERPELLEKLTLLKWLSEARETAHRELFSLESERNEMYKALVVLPYRAAGQEDKAVDAEQFFEHDEKERRGNLEKENLKRVEQLMDVVEENVTRGVEDLLGAFWDIAPGLLGVVQKIPLDLRRERPDLLIPPMEFDENPSYIDHPLQYLYTLLAHAEKSAYQFIESQTNLLCLLHEVKSSVMVAGSKVMESERVAAGEGEHSVREEMEEVRRMEEERLTADLKDKVRIVDGQWKEGLGDALHGCRQRVERYLVQSGGWDEGLQE</sequence>
<feature type="compositionally biased region" description="Basic and acidic residues" evidence="1">
    <location>
        <begin position="159"/>
        <end position="169"/>
    </location>
</feature>
<keyword evidence="3" id="KW-1185">Reference proteome</keyword>
<feature type="region of interest" description="Disordered" evidence="1">
    <location>
        <begin position="78"/>
        <end position="97"/>
    </location>
</feature>
<proteinExistence type="predicted"/>